<name>A0A2H6K854_9APIC</name>
<keyword evidence="1" id="KW-0472">Membrane</keyword>
<dbReference type="VEuPathDB" id="PiroplasmaDB:BOVATA_006640"/>
<accession>A0A2H6K854</accession>
<dbReference type="GeneID" id="39872941"/>
<sequence>MAPKALTDCPENLREAIDWLIQVNQGGGIPRLSDALDELFHNVIQDAEKSLQSLSESDDPSAGDVIDKLQTFRNAIPTDSENNDQNILRNLCSAVESLLGYQPPGTYDGSGIVYGDASRLCDAVLEFLHSVLSDVYNNQPYVVGRVLLDGLVGELGKARWSGHRGFKAVVPKVASGLGNYNQNVKASNDRVRRPISDMIDYVKEDGGELTPKIRELNETNPSESDVEEAEKLVKECVGKGKEFGKAFTSKTHKHYMKDGFDDLNASLRDKIHNARLSVARETVMLNRWSKKQHENYKTMVKLIKQAFRKLKYSINSRVRKEVTDLVDSLNGLVRNILAKLENVSKTLGKIISDLDNWLNEANEIINVALKLVQDIYDELDDPGKSKDKLDTAITTVEEKLEQNAKDLDAWKREADSVLRNAIQNSESVHTALDKQRDKSTLGKKIGEIEDSNREISQANEQLGVRVGELGAWKDAAYALLGSAISNTNQVHKNLNHEAQDDSSWTNIALGLKRIKDAKEKVSQVDKGLQDVHSNLTKWNTAASGVLGTVVRKAESVREQLAPQHKDKEYPIGHNIDKIETAKQGIEAANNSLLQHVKILEKWITDAEKIRGEAQQKAEEAYEKLDYHEKLSQNVQKILTANKEIDKVHQGLSGVHMNLGEWNQQASKVLQGAIDKATEVHDALDIDGTGGQLKTQIGNIETYNKAIKVANKTLGDEVKNLGSWKSAAENVISKAEGKCNDILKKVSQNDSEGKIFEQADKLQKEGKTLLEAAKLAKQTVEQNVNMALQAVVEMDSELKRDLRSVKENIVAGIKSYVEGEINGLRDKVKTDLGKLKEKIEGLATGVNDDATKNILVNDALSKLKVQKSELYEKTTGPDGSIQGAVDEHQRNFTSKIQEPLEGDVKAVCDEIEKLGGNFGVSGGKDNQQKFEEIFKEIQKKVAAIKGQGGSDWDNKGGSGLDGIAKGVEKYFEAFSGKYKFKGIAGGWLDAIVGKDETVGWFEKWITDYIDVLQAQRAVPLGGDPVDKILRKEIVKKIKDALESEAGEAGNKVEQQKAQAAGKIKESIDAVRNGCNTFVTQLDQKFKGGIEKIAEEIERTLEKKIVILKHNNNQYLHEVLEIILIALRSSANQVAAELDSILLADYRMGKDSGTSIAAELDKALGVTKQLDGQLTKAVEKSKTVLPDGSQDSPTQSVDKRLAAVSKQVEGLGEAFKEVKKPLDTVVIQLTTAVDDFNKTAEAQIKAAAKTAIDKAAGQISEEGEDIKLGANGLMEQFDTQFTKITHPTTGLKSELEKKVTEQIGDDDPKSGGGAETKVDLNTSTSFTMYDTYVRHGKVKSLQAGQSLTGEQGKNEGKLPEAIGKIRSEGLLAFTENDVKAILDTGKTTFENPFNKIKSELHAIAGMVDSRHTNFFGEPNANKKGVTDFLAEVLKGLGDKELGNAKKGLEKITKAIENLHTGKFTNQPNEIEKSISTIKGEFDMLRIILKNDPKDDVINALTDLKNEGVLNDKWTLNAGDWKNTKSLTTIQKQLKNQNETLPTQTAKIADAIDAIRWELKMIGIKLHDDLHDDIADNLKRLKDKIGKGDAKDKNLQHIYKKILMLQEDQFTHKPIEIRDANRSIKRELGNLRHVLQGKPGQNDGVINALNNLKGKGLTKGRWDEKDINGLDSINSDLKHQQDTLSRQHPAIETGVKDVTDDLTRLQGELQQKVSDKLTEMRSKGLTNSEQQWEVDGKKHNGLTKITNDIKNLKENEFTSKPIEITQHIGQIKNELDEQRKKLEREVTARLRDLQSKGLADGEWNLGSQKISGLSRITSGISDIKSTDVGDVRDKLSILRSAIWHAARDTEFNLKLVKDNMIGDRLGKIRDDLQRLHITLVKGAIKECEGFINTDADVFKQRCIDELTKYVNQELEAEENKLLAEARRQYVSTIKDMLSAFAAKVETELEELPKEIDDDLKKDFKGLMSKMQGEFNEADKTLDDVNINLLKDLAAAPAESAEKIMLFRKLATAFKKFWSPLASYVNREIVRVNGENNAKRDPVGRIVRDYSRMLLEIYDAFNELLHYLEVNNAFDHRVPGMLDDLKIALAELRPENFQKPSTPLLDTLKRGLHGFVAELGTAYVSAYSGATLDWRDAHNPGKEKCAKVLLSIVPILRSGVEELNEWLTGREQNWWHHTIHMGNKLGDFLTGCGFTVPAADETKPAELQNSDDMKGKHIHGLLTEMVQHADQNEHLKNCSAVKRNESHGENNYNLFDILACLCCHLNEYYQTCHLKVHPSPRTPCSVYQMLCWLTGLPHNRVYERLKQQVKSSINNSDDNSTNTKWYMAAQPKSVTATNLAAALHDVTSQAPTLLTRVLGYGNAFTTYAVDFYNNSLKLEYPQDGDDCLHLLLHIIRLTFPVLRFLFSQCSLPAHQGGWEQCKYGKGVMTYNWQCNPPLSALPSPHPECTDQSPLMSYLNDCLPGHLPHHSPNGMPCLTLLGFRGFSGSTRTGKELCKVLTKFFANRHLSSLLSLQPRPPTTLAEHICFASSLVGGWQRSALPSAIDGLQYAFTASITGQSMTLYRKPSNLTDALSDAYGNGRSGHGIQHSTAKNADLSSLSMTECCTLPNDANVNCAPYLNALCSDTYYCLPHRHADLYLSWAVYLPWRLWELLYCLFTAFQAISCRDWGCETCLHEEPCDPGSHGVPSSQSPGHSCRCRSTVQCRGVMPTLYSYGLTFGDAQALISQNKNCSTLAKQLSQVLHSDHFTELFDQCDEYLWKIRTPFFFTIAVLWAFTLFYILGVLLYRMDVLRIRSHLLTNRASHLIDVKALLTKGRKMLSLYKDVDYFDDDFHS</sequence>
<reference evidence="2 3" key="1">
    <citation type="journal article" date="2017" name="BMC Genomics">
        <title>Whole-genome assembly of Babesia ovata and comparative genomics between closely related pathogens.</title>
        <authorList>
            <person name="Yamagishi J."/>
            <person name="Asada M."/>
            <person name="Hakimi H."/>
            <person name="Tanaka T.Q."/>
            <person name="Sugimoto C."/>
            <person name="Kawazu S."/>
        </authorList>
    </citation>
    <scope>NUCLEOTIDE SEQUENCE [LARGE SCALE GENOMIC DNA]</scope>
    <source>
        <strain evidence="2 3">Miyake</strain>
    </source>
</reference>
<keyword evidence="3" id="KW-1185">Reference proteome</keyword>
<evidence type="ECO:0000313" key="2">
    <source>
        <dbReference type="EMBL" id="GBE59171.1"/>
    </source>
</evidence>
<keyword evidence="1" id="KW-0812">Transmembrane</keyword>
<evidence type="ECO:0000256" key="1">
    <source>
        <dbReference type="SAM" id="Phobius"/>
    </source>
</evidence>
<keyword evidence="1" id="KW-1133">Transmembrane helix</keyword>
<gene>
    <name evidence="2" type="ORF">BOVATA_006640</name>
</gene>
<dbReference type="EMBL" id="BDSA01000001">
    <property type="protein sequence ID" value="GBE59171.1"/>
    <property type="molecule type" value="Genomic_DNA"/>
</dbReference>
<evidence type="ECO:0008006" key="4">
    <source>
        <dbReference type="Google" id="ProtNLM"/>
    </source>
</evidence>
<evidence type="ECO:0000313" key="3">
    <source>
        <dbReference type="Proteomes" id="UP000236319"/>
    </source>
</evidence>
<organism evidence="2 3">
    <name type="scientific">Babesia ovata</name>
    <dbReference type="NCBI Taxonomy" id="189622"/>
    <lineage>
        <taxon>Eukaryota</taxon>
        <taxon>Sar</taxon>
        <taxon>Alveolata</taxon>
        <taxon>Apicomplexa</taxon>
        <taxon>Aconoidasida</taxon>
        <taxon>Piroplasmida</taxon>
        <taxon>Babesiidae</taxon>
        <taxon>Babesia</taxon>
    </lineage>
</organism>
<comment type="caution">
    <text evidence="2">The sequence shown here is derived from an EMBL/GenBank/DDBJ whole genome shotgun (WGS) entry which is preliminary data.</text>
</comment>
<dbReference type="RefSeq" id="XP_028865414.1">
    <property type="nucleotide sequence ID" value="XM_029009581.1"/>
</dbReference>
<feature type="transmembrane region" description="Helical" evidence="1">
    <location>
        <begin position="2762"/>
        <end position="2783"/>
    </location>
</feature>
<proteinExistence type="predicted"/>
<dbReference type="Proteomes" id="UP000236319">
    <property type="component" value="Unassembled WGS sequence"/>
</dbReference>
<protein>
    <recommendedName>
        <fullName evidence="4">Extracellular matrix-binding ebh</fullName>
    </recommendedName>
</protein>